<evidence type="ECO:0000313" key="9">
    <source>
        <dbReference type="Proteomes" id="UP000780801"/>
    </source>
</evidence>
<dbReference type="SUPFAM" id="SSF54236">
    <property type="entry name" value="Ubiquitin-like"/>
    <property type="match status" value="1"/>
</dbReference>
<dbReference type="InterPro" id="IPR000938">
    <property type="entry name" value="CAP-Gly_domain"/>
</dbReference>
<keyword evidence="6" id="KW-0143">Chaperone</keyword>
<dbReference type="OrthoDB" id="5273213at2759"/>
<evidence type="ECO:0000256" key="2">
    <source>
        <dbReference type="ARBA" id="ARBA00006286"/>
    </source>
</evidence>
<gene>
    <name evidence="8" type="ORF">BGW38_007647</name>
</gene>
<dbReference type="PROSITE" id="PS50245">
    <property type="entry name" value="CAP_GLY_2"/>
    <property type="match status" value="1"/>
</dbReference>
<comment type="similarity">
    <text evidence="2">Belongs to the TBCE family.</text>
</comment>
<dbReference type="AlphaFoldDB" id="A0A9P6KGI8"/>
<keyword evidence="9" id="KW-1185">Reference proteome</keyword>
<dbReference type="InterPro" id="IPR029071">
    <property type="entry name" value="Ubiquitin-like_domsf"/>
</dbReference>
<evidence type="ECO:0000256" key="3">
    <source>
        <dbReference type="ARBA" id="ARBA00022490"/>
    </source>
</evidence>
<dbReference type="Proteomes" id="UP000780801">
    <property type="component" value="Unassembled WGS sequence"/>
</dbReference>
<reference evidence="8" key="1">
    <citation type="journal article" date="2020" name="Fungal Divers.">
        <title>Resolving the Mortierellaceae phylogeny through synthesis of multi-gene phylogenetics and phylogenomics.</title>
        <authorList>
            <person name="Vandepol N."/>
            <person name="Liber J."/>
            <person name="Desiro A."/>
            <person name="Na H."/>
            <person name="Kennedy M."/>
            <person name="Barry K."/>
            <person name="Grigoriev I.V."/>
            <person name="Miller A.N."/>
            <person name="O'Donnell K."/>
            <person name="Stajich J.E."/>
            <person name="Bonito G."/>
        </authorList>
    </citation>
    <scope>NUCLEOTIDE SEQUENCE</scope>
    <source>
        <strain evidence="8">KOD1015</strain>
    </source>
</reference>
<dbReference type="SMART" id="SM01052">
    <property type="entry name" value="CAP_GLY"/>
    <property type="match status" value="1"/>
</dbReference>
<evidence type="ECO:0000313" key="8">
    <source>
        <dbReference type="EMBL" id="KAF9584078.1"/>
    </source>
</evidence>
<evidence type="ECO:0000256" key="4">
    <source>
        <dbReference type="ARBA" id="ARBA00022614"/>
    </source>
</evidence>
<dbReference type="InterPro" id="IPR044079">
    <property type="entry name" value="Ubl_TBCE"/>
</dbReference>
<dbReference type="InterPro" id="IPR032675">
    <property type="entry name" value="LRR_dom_sf"/>
</dbReference>
<dbReference type="Pfam" id="PF01302">
    <property type="entry name" value="CAP_GLY"/>
    <property type="match status" value="1"/>
</dbReference>
<protein>
    <recommendedName>
        <fullName evidence="7">CAP-Gly domain-containing protein</fullName>
    </recommendedName>
</protein>
<evidence type="ECO:0000256" key="6">
    <source>
        <dbReference type="ARBA" id="ARBA00023186"/>
    </source>
</evidence>
<evidence type="ECO:0000256" key="1">
    <source>
        <dbReference type="ARBA" id="ARBA00004496"/>
    </source>
</evidence>
<keyword evidence="5" id="KW-0677">Repeat</keyword>
<accession>A0A9P6KGI8</accession>
<dbReference type="PANTHER" id="PTHR15454">
    <property type="entry name" value="NISCHARIN RELATED"/>
    <property type="match status" value="1"/>
</dbReference>
<comment type="caution">
    <text evidence="8">The sequence shown here is derived from an EMBL/GenBank/DDBJ whole genome shotgun (WGS) entry which is preliminary data.</text>
</comment>
<sequence>MNETIDSQPLPAYQVGQRIEIDRSRGTIRFLGLVPPTTGEWIGVEWDDKERGKHSGEHQGTQYFTCQFPGTGSFTRPSKKIETGTSLVEILKERYIDLDKGNGAPIYLGNNVEVEVVGFELIKERQRNLHLMTAVGLANTNVATAAGYEETQETCPNIEDLDLSSTLVSTWQTIADISLPLKKLKILRLSRNRFMPLTLQPDFSESFRGLRCLSMNRVFLKWEQIELLEPSMPNLEILQFGFNQLTNLGSVENAMEEDSGVLPKVKGFENLQMMHLEGNLFEDWSQIQRLSKLPKLTLLDVSENKFRQVGPPELSGFEKLDTIRINDNLLDNWSDVVQLGLYGSLRAVWIGNNPVMRLSEGQSGDTNVIDARTATIARMSQIDSLNGSDIAKKERIDAELYYLKHVVLSTEGMEALAVNQLHPRFEQLCQIHGRPDISAESRKATSEILKDRLIAITLVHKTRPSGPPKNSIQKNVLGTMTIKNLKNLVQRTLKVPVRRQELYFLVNDPDYADKMVTVRMEDDLRQISFYEVMDNQEVTVLDKGT</sequence>
<dbReference type="InterPro" id="IPR036859">
    <property type="entry name" value="CAP-Gly_dom_sf"/>
</dbReference>
<dbReference type="Gene3D" id="3.80.10.10">
    <property type="entry name" value="Ribonuclease Inhibitor"/>
    <property type="match status" value="2"/>
</dbReference>
<proteinExistence type="inferred from homology"/>
<dbReference type="Gene3D" id="2.30.30.190">
    <property type="entry name" value="CAP Gly-rich-like domain"/>
    <property type="match status" value="1"/>
</dbReference>
<feature type="domain" description="CAP-Gly" evidence="7">
    <location>
        <begin position="32"/>
        <end position="76"/>
    </location>
</feature>
<comment type="subcellular location">
    <subcellularLocation>
        <location evidence="1">Cytoplasm</location>
    </subcellularLocation>
</comment>
<name>A0A9P6KGI8_9FUNG</name>
<evidence type="ECO:0000259" key="7">
    <source>
        <dbReference type="PROSITE" id="PS50245"/>
    </source>
</evidence>
<keyword evidence="3" id="KW-0963">Cytoplasm</keyword>
<dbReference type="GO" id="GO:0005737">
    <property type="term" value="C:cytoplasm"/>
    <property type="evidence" value="ECO:0007669"/>
    <property type="project" value="UniProtKB-SubCell"/>
</dbReference>
<dbReference type="CDD" id="cd17044">
    <property type="entry name" value="Ubl_TBCE"/>
    <property type="match status" value="1"/>
</dbReference>
<dbReference type="Gene3D" id="3.10.20.90">
    <property type="entry name" value="Phosphatidylinositol 3-kinase Catalytic Subunit, Chain A, domain 1"/>
    <property type="match status" value="1"/>
</dbReference>
<dbReference type="SUPFAM" id="SSF74924">
    <property type="entry name" value="Cap-Gly domain"/>
    <property type="match status" value="1"/>
</dbReference>
<dbReference type="SUPFAM" id="SSF52058">
    <property type="entry name" value="L domain-like"/>
    <property type="match status" value="1"/>
</dbReference>
<dbReference type="EMBL" id="JAABOA010000507">
    <property type="protein sequence ID" value="KAF9584078.1"/>
    <property type="molecule type" value="Genomic_DNA"/>
</dbReference>
<keyword evidence="4" id="KW-0433">Leucine-rich repeat</keyword>
<organism evidence="8 9">
    <name type="scientific">Lunasporangiospora selenospora</name>
    <dbReference type="NCBI Taxonomy" id="979761"/>
    <lineage>
        <taxon>Eukaryota</taxon>
        <taxon>Fungi</taxon>
        <taxon>Fungi incertae sedis</taxon>
        <taxon>Mucoromycota</taxon>
        <taxon>Mortierellomycotina</taxon>
        <taxon>Mortierellomycetes</taxon>
        <taxon>Mortierellales</taxon>
        <taxon>Mortierellaceae</taxon>
        <taxon>Lunasporangiospora</taxon>
    </lineage>
</organism>
<evidence type="ECO:0000256" key="5">
    <source>
        <dbReference type="ARBA" id="ARBA00022737"/>
    </source>
</evidence>